<evidence type="ECO:0000313" key="2">
    <source>
        <dbReference type="Proteomes" id="UP000255697"/>
    </source>
</evidence>
<evidence type="ECO:0000313" key="1">
    <source>
        <dbReference type="EMBL" id="AXF40687.1"/>
    </source>
</evidence>
<dbReference type="SUPFAM" id="SSF52833">
    <property type="entry name" value="Thioredoxin-like"/>
    <property type="match status" value="1"/>
</dbReference>
<keyword evidence="2" id="KW-1185">Reference proteome</keyword>
<dbReference type="EMBL" id="MH460829">
    <property type="protein sequence ID" value="AXF40687.1"/>
    <property type="molecule type" value="Genomic_DNA"/>
</dbReference>
<reference evidence="2" key="1">
    <citation type="submission" date="2018-06" db="EMBL/GenBank/DDBJ databases">
        <title>Whole genome analysis of phage vB_ApiM_fHyAci03 infecting Acinetobacter pittii.</title>
        <authorList>
            <person name="Kiljunen S."/>
            <person name="Wicklund A."/>
            <person name="Skurnik M."/>
        </authorList>
    </citation>
    <scope>NUCLEOTIDE SEQUENCE [LARGE SCALE GENOMIC DNA]</scope>
</reference>
<dbReference type="KEGG" id="vg:55810149"/>
<gene>
    <name evidence="1" type="primary">nrdC</name>
    <name evidence="1" type="ORF">Ac3_118</name>
</gene>
<sequence length="92" mass="10089">MYTIYGYLPEVQKCINCDSAKRLCTAKGKEFKFISIASGVNENGPIWTPEFHSLLAKLGKTSPAGISLPVIFKGETLIGGFHELRQDIALSK</sequence>
<dbReference type="GeneID" id="55810149"/>
<dbReference type="Gene3D" id="3.40.30.10">
    <property type="entry name" value="Glutaredoxin"/>
    <property type="match status" value="1"/>
</dbReference>
<name>A0A345AUV4_9CAUD</name>
<proteinExistence type="predicted"/>
<dbReference type="Proteomes" id="UP000255697">
    <property type="component" value="Segment"/>
</dbReference>
<protein>
    <submittedName>
        <fullName evidence="1">Thioredoxin</fullName>
    </submittedName>
</protein>
<dbReference type="RefSeq" id="YP_009880888.1">
    <property type="nucleotide sequence ID" value="NC_049438.1"/>
</dbReference>
<accession>A0A345AUV4</accession>
<dbReference type="InterPro" id="IPR036249">
    <property type="entry name" value="Thioredoxin-like_sf"/>
</dbReference>
<organism evidence="1 2">
    <name type="scientific">Acinetobacter phage vB_ApiM_fHyAci03</name>
    <dbReference type="NCBI Taxonomy" id="2269366"/>
    <lineage>
        <taxon>Viruses</taxon>
        <taxon>Duplodnaviria</taxon>
        <taxon>Heunggongvirae</taxon>
        <taxon>Uroviricota</taxon>
        <taxon>Caudoviricetes</taxon>
        <taxon>Pantevenvirales</taxon>
        <taxon>Straboviridae</taxon>
        <taxon>Twarogvirinae</taxon>
        <taxon>Lazarusvirus</taxon>
        <taxon>Lazarusvirus fhyacithree</taxon>
    </lineage>
</organism>